<keyword evidence="10" id="KW-0233">DNA recombination</keyword>
<proteinExistence type="inferred from homology"/>
<dbReference type="Gene3D" id="3.40.50.10130">
    <property type="match status" value="1"/>
</dbReference>
<evidence type="ECO:0000256" key="11">
    <source>
        <dbReference type="ARBA" id="ARBA00023204"/>
    </source>
</evidence>
<evidence type="ECO:0000256" key="15">
    <source>
        <dbReference type="SAM" id="SignalP"/>
    </source>
</evidence>
<keyword evidence="5" id="KW-0479">Metal-binding</keyword>
<keyword evidence="4" id="KW-0540">Nuclease</keyword>
<dbReference type="GO" id="GO:0046872">
    <property type="term" value="F:metal ion binding"/>
    <property type="evidence" value="ECO:0007669"/>
    <property type="project" value="UniProtKB-KW"/>
</dbReference>
<feature type="domain" description="ERCC4" evidence="16">
    <location>
        <begin position="138"/>
        <end position="429"/>
    </location>
</feature>
<evidence type="ECO:0000256" key="14">
    <source>
        <dbReference type="SAM" id="MobiDB-lite"/>
    </source>
</evidence>
<evidence type="ECO:0000256" key="10">
    <source>
        <dbReference type="ARBA" id="ARBA00023172"/>
    </source>
</evidence>
<dbReference type="GO" id="GO:0008821">
    <property type="term" value="F:crossover junction DNA endonuclease activity"/>
    <property type="evidence" value="ECO:0007669"/>
    <property type="project" value="TreeGrafter"/>
</dbReference>
<dbReference type="GO" id="GO:0000712">
    <property type="term" value="P:resolution of meiotic recombination intermediates"/>
    <property type="evidence" value="ECO:0007669"/>
    <property type="project" value="TreeGrafter"/>
</dbReference>
<dbReference type="GO" id="GO:0031297">
    <property type="term" value="P:replication fork processing"/>
    <property type="evidence" value="ECO:0007669"/>
    <property type="project" value="TreeGrafter"/>
</dbReference>
<dbReference type="CDD" id="cd20085">
    <property type="entry name" value="XPF_nuclease_Mms4"/>
    <property type="match status" value="1"/>
</dbReference>
<keyword evidence="8" id="KW-0378">Hydrolase</keyword>
<dbReference type="FunFam" id="1.10.150.670:FF:000004">
    <property type="entry name" value="Crossover junction endonuclease EME1"/>
    <property type="match status" value="1"/>
</dbReference>
<organism evidence="17 18">
    <name type="scientific">Phyllachora maydis</name>
    <dbReference type="NCBI Taxonomy" id="1825666"/>
    <lineage>
        <taxon>Eukaryota</taxon>
        <taxon>Fungi</taxon>
        <taxon>Dikarya</taxon>
        <taxon>Ascomycota</taxon>
        <taxon>Pezizomycotina</taxon>
        <taxon>Sordariomycetes</taxon>
        <taxon>Sordariomycetidae</taxon>
        <taxon>Phyllachorales</taxon>
        <taxon>Phyllachoraceae</taxon>
        <taxon>Phyllachora</taxon>
    </lineage>
</organism>
<evidence type="ECO:0000256" key="7">
    <source>
        <dbReference type="ARBA" id="ARBA00022763"/>
    </source>
</evidence>
<keyword evidence="9" id="KW-0460">Magnesium</keyword>
<comment type="similarity">
    <text evidence="3">Belongs to the EME1/MMS4 family.</text>
</comment>
<dbReference type="GO" id="GO:0006302">
    <property type="term" value="P:double-strand break repair"/>
    <property type="evidence" value="ECO:0007669"/>
    <property type="project" value="TreeGrafter"/>
</dbReference>
<keyword evidence="18" id="KW-1185">Reference proteome</keyword>
<comment type="cofactor">
    <cofactor evidence="1">
        <name>Mg(2+)</name>
        <dbReference type="ChEBI" id="CHEBI:18420"/>
    </cofactor>
</comment>
<dbReference type="GO" id="GO:0031573">
    <property type="term" value="P:mitotic intra-S DNA damage checkpoint signaling"/>
    <property type="evidence" value="ECO:0007669"/>
    <property type="project" value="TreeGrafter"/>
</dbReference>
<dbReference type="Gene3D" id="1.10.150.670">
    <property type="entry name" value="Crossover junction endonuclease EME1, DNA-binding domain"/>
    <property type="match status" value="1"/>
</dbReference>
<evidence type="ECO:0000256" key="3">
    <source>
        <dbReference type="ARBA" id="ARBA00005313"/>
    </source>
</evidence>
<name>A0AAD9I6B4_9PEZI</name>
<comment type="subcellular location">
    <subcellularLocation>
        <location evidence="2">Nucleus</location>
    </subcellularLocation>
</comment>
<dbReference type="Proteomes" id="UP001217918">
    <property type="component" value="Unassembled WGS sequence"/>
</dbReference>
<keyword evidence="6" id="KW-0255">Endonuclease</keyword>
<keyword evidence="11" id="KW-0234">DNA repair</keyword>
<feature type="region of interest" description="Disordered" evidence="14">
    <location>
        <begin position="89"/>
        <end position="119"/>
    </location>
</feature>
<evidence type="ECO:0000313" key="17">
    <source>
        <dbReference type="EMBL" id="KAK2071963.1"/>
    </source>
</evidence>
<dbReference type="PANTHER" id="PTHR21077">
    <property type="entry name" value="EME1 PROTEIN"/>
    <property type="match status" value="1"/>
</dbReference>
<dbReference type="GO" id="GO:0048476">
    <property type="term" value="C:Holliday junction resolvase complex"/>
    <property type="evidence" value="ECO:0007669"/>
    <property type="project" value="InterPro"/>
</dbReference>
<comment type="caution">
    <text evidence="17">The sequence shown here is derived from an EMBL/GenBank/DDBJ whole genome shotgun (WGS) entry which is preliminary data.</text>
</comment>
<feature type="signal peptide" evidence="15">
    <location>
        <begin position="1"/>
        <end position="19"/>
    </location>
</feature>
<keyword evidence="15" id="KW-0732">Signal</keyword>
<keyword evidence="12" id="KW-0539">Nucleus</keyword>
<keyword evidence="7" id="KW-0227">DNA damage</keyword>
<evidence type="ECO:0000259" key="16">
    <source>
        <dbReference type="SMART" id="SM00891"/>
    </source>
</evidence>
<feature type="compositionally biased region" description="Polar residues" evidence="14">
    <location>
        <begin position="286"/>
        <end position="307"/>
    </location>
</feature>
<dbReference type="AlphaFoldDB" id="A0AAD9I6B4"/>
<evidence type="ECO:0000256" key="1">
    <source>
        <dbReference type="ARBA" id="ARBA00001946"/>
    </source>
</evidence>
<dbReference type="InterPro" id="IPR042530">
    <property type="entry name" value="EME1/EME2_C"/>
</dbReference>
<dbReference type="InterPro" id="IPR033310">
    <property type="entry name" value="Mms4/EME1/EME2"/>
</dbReference>
<evidence type="ECO:0000256" key="12">
    <source>
        <dbReference type="ARBA" id="ARBA00023242"/>
    </source>
</evidence>
<evidence type="ECO:0000256" key="5">
    <source>
        <dbReference type="ARBA" id="ARBA00022723"/>
    </source>
</evidence>
<reference evidence="17" key="1">
    <citation type="journal article" date="2023" name="Mol. Plant Microbe Interact.">
        <title>Elucidating the Obligate Nature and Biological Capacity of an Invasive Fungal Corn Pathogen.</title>
        <authorList>
            <person name="MacCready J.S."/>
            <person name="Roggenkamp E.M."/>
            <person name="Gdanetz K."/>
            <person name="Chilvers M.I."/>
        </authorList>
    </citation>
    <scope>NUCLEOTIDE SEQUENCE</scope>
    <source>
        <strain evidence="17">PM02</strain>
    </source>
</reference>
<dbReference type="PANTHER" id="PTHR21077:SF5">
    <property type="entry name" value="CROSSOVER JUNCTION ENDONUCLEASE MMS4"/>
    <property type="match status" value="1"/>
</dbReference>
<evidence type="ECO:0000256" key="4">
    <source>
        <dbReference type="ARBA" id="ARBA00022722"/>
    </source>
</evidence>
<evidence type="ECO:0000256" key="9">
    <source>
        <dbReference type="ARBA" id="ARBA00022842"/>
    </source>
</evidence>
<feature type="chain" id="PRO_5041997684" description="ERCC4 domain-containing protein" evidence="15">
    <location>
        <begin position="20"/>
        <end position="476"/>
    </location>
</feature>
<dbReference type="Pfam" id="PF02732">
    <property type="entry name" value="ERCC4"/>
    <property type="match status" value="1"/>
</dbReference>
<feature type="region of interest" description="Disordered" evidence="14">
    <location>
        <begin position="286"/>
        <end position="318"/>
    </location>
</feature>
<evidence type="ECO:0000256" key="6">
    <source>
        <dbReference type="ARBA" id="ARBA00022759"/>
    </source>
</evidence>
<evidence type="ECO:0000313" key="18">
    <source>
        <dbReference type="Proteomes" id="UP001217918"/>
    </source>
</evidence>
<evidence type="ECO:0000256" key="2">
    <source>
        <dbReference type="ARBA" id="ARBA00004123"/>
    </source>
</evidence>
<dbReference type="GO" id="GO:0003677">
    <property type="term" value="F:DNA binding"/>
    <property type="evidence" value="ECO:0007669"/>
    <property type="project" value="InterPro"/>
</dbReference>
<sequence>MIRLGVRTLGLLLLDVVELKEKGVKLAQAALPFNHLLQPVDLPLHKLCVLVRFGKPLFQFRDRSAIFIGRSASTAQLAAHAQKIEEKAKKAAERGAEKERKKAEREAAKQEKTMEKERKAALDEVNKLKTDKRKSALEMIVSLPNSLEPKTLARADALLEALHVQFDRWTSPVKNVVTWRRKVKARYVEESDQWEPIPQRIVQERIAMVILPAAEFVQLALGHGSQEEAASGIGDLDTHVDHMRQHFPEHTIIYLIEGLRLWVRNNNNVRNRKFVAAVRNGLDPNSAVNSAASTQPANAPPASSQSRPRQRKKVAPPSEFISEDVIEDALLSLQVLHGARIHHTANHAETAEWVTVFTQHIGTIPYRRQREAISAQGNFCMESGQVRTGDGARDTYVRMLQEVARVTASVAYGIAAEFETVSALVRGLEAEGPLRLQMIRKSANRDGSVTDQRIGPAISKRLHKIFTGRDVDSMDI</sequence>
<protein>
    <recommendedName>
        <fullName evidence="16">ERCC4 domain-containing protein</fullName>
    </recommendedName>
</protein>
<keyword evidence="13" id="KW-0469">Meiosis</keyword>
<evidence type="ECO:0000256" key="13">
    <source>
        <dbReference type="ARBA" id="ARBA00023254"/>
    </source>
</evidence>
<evidence type="ECO:0000256" key="8">
    <source>
        <dbReference type="ARBA" id="ARBA00022801"/>
    </source>
</evidence>
<accession>A0AAD9I6B4</accession>
<dbReference type="InterPro" id="IPR006166">
    <property type="entry name" value="ERCC4_domain"/>
</dbReference>
<dbReference type="InterPro" id="IPR047521">
    <property type="entry name" value="XPF_nuclease_EME1_ascomycetes"/>
</dbReference>
<dbReference type="GO" id="GO:0005634">
    <property type="term" value="C:nucleus"/>
    <property type="evidence" value="ECO:0007669"/>
    <property type="project" value="UniProtKB-SubCell"/>
</dbReference>
<dbReference type="SMART" id="SM00891">
    <property type="entry name" value="ERCC4"/>
    <property type="match status" value="1"/>
</dbReference>
<gene>
    <name evidence="17" type="ORF">P8C59_006344</name>
</gene>
<dbReference type="EMBL" id="JAQQPM010000005">
    <property type="protein sequence ID" value="KAK2071963.1"/>
    <property type="molecule type" value="Genomic_DNA"/>
</dbReference>